<evidence type="ECO:0008006" key="10">
    <source>
        <dbReference type="Google" id="ProtNLM"/>
    </source>
</evidence>
<feature type="transmembrane region" description="Helical" evidence="7">
    <location>
        <begin position="64"/>
        <end position="84"/>
    </location>
</feature>
<dbReference type="KEGG" id="mng:MNEG_14201"/>
<dbReference type="AlphaFoldDB" id="A0A0D2LW24"/>
<dbReference type="STRING" id="145388.A0A0D2LW24"/>
<feature type="transmembrane region" description="Helical" evidence="7">
    <location>
        <begin position="12"/>
        <end position="35"/>
    </location>
</feature>
<feature type="transmembrane region" description="Helical" evidence="7">
    <location>
        <begin position="119"/>
        <end position="141"/>
    </location>
</feature>
<proteinExistence type="predicted"/>
<feature type="region of interest" description="Disordered" evidence="6">
    <location>
        <begin position="233"/>
        <end position="260"/>
    </location>
</feature>
<dbReference type="Pfam" id="PF07690">
    <property type="entry name" value="MFS_1"/>
    <property type="match status" value="1"/>
</dbReference>
<keyword evidence="2" id="KW-0813">Transport</keyword>
<organism evidence="8 9">
    <name type="scientific">Monoraphidium neglectum</name>
    <dbReference type="NCBI Taxonomy" id="145388"/>
    <lineage>
        <taxon>Eukaryota</taxon>
        <taxon>Viridiplantae</taxon>
        <taxon>Chlorophyta</taxon>
        <taxon>core chlorophytes</taxon>
        <taxon>Chlorophyceae</taxon>
        <taxon>CS clade</taxon>
        <taxon>Sphaeropleales</taxon>
        <taxon>Selenastraceae</taxon>
        <taxon>Monoraphidium</taxon>
    </lineage>
</organism>
<evidence type="ECO:0000256" key="6">
    <source>
        <dbReference type="SAM" id="MobiDB-lite"/>
    </source>
</evidence>
<evidence type="ECO:0000313" key="9">
    <source>
        <dbReference type="Proteomes" id="UP000054498"/>
    </source>
</evidence>
<dbReference type="GO" id="GO:0022857">
    <property type="term" value="F:transmembrane transporter activity"/>
    <property type="evidence" value="ECO:0007669"/>
    <property type="project" value="InterPro"/>
</dbReference>
<dbReference type="InterPro" id="IPR011701">
    <property type="entry name" value="MFS"/>
</dbReference>
<evidence type="ECO:0000256" key="3">
    <source>
        <dbReference type="ARBA" id="ARBA00022692"/>
    </source>
</evidence>
<feature type="transmembrane region" description="Helical" evidence="7">
    <location>
        <begin position="187"/>
        <end position="208"/>
    </location>
</feature>
<accession>A0A0D2LW24</accession>
<comment type="subcellular location">
    <subcellularLocation>
        <location evidence="1">Membrane</location>
        <topology evidence="1">Multi-pass membrane protein</topology>
    </subcellularLocation>
</comment>
<dbReference type="EMBL" id="KK104539">
    <property type="protein sequence ID" value="KIY93761.1"/>
    <property type="molecule type" value="Genomic_DNA"/>
</dbReference>
<name>A0A0D2LW24_9CHLO</name>
<dbReference type="Proteomes" id="UP000054498">
    <property type="component" value="Unassembled WGS sequence"/>
</dbReference>
<evidence type="ECO:0000256" key="4">
    <source>
        <dbReference type="ARBA" id="ARBA00022989"/>
    </source>
</evidence>
<evidence type="ECO:0000256" key="7">
    <source>
        <dbReference type="SAM" id="Phobius"/>
    </source>
</evidence>
<sequence>MLRMAADACSRPLLWVFIVAAFLWVVSAWSIYVWIPIIVSNLLNGSLLSDATSVGGGSRNSVQAALLSAIPYICAALSLVAVAWSADRHNEKTAHVAIPVILSGITLSCFGVVGRHSAVGAFVILTASLGLAFAGQSTLVARAAGITPPSQAGITLGILNASCTALGGFAGPVIVGAIIGALRSFEVVALVMGALLIAAGLIVLGVFVKEYPQFREERRARRAADGVACGGRRAADEEAGGGCAPRAGRAGGTLSGAATA</sequence>
<dbReference type="InterPro" id="IPR036259">
    <property type="entry name" value="MFS_trans_sf"/>
</dbReference>
<gene>
    <name evidence="8" type="ORF">MNEG_14201</name>
</gene>
<keyword evidence="9" id="KW-1185">Reference proteome</keyword>
<dbReference type="GeneID" id="25731740"/>
<dbReference type="PANTHER" id="PTHR43791:SF36">
    <property type="entry name" value="TRANSPORTER, PUTATIVE (AFU_ORTHOLOGUE AFUA_6G08340)-RELATED"/>
    <property type="match status" value="1"/>
</dbReference>
<reference evidence="8 9" key="1">
    <citation type="journal article" date="2013" name="BMC Genomics">
        <title>Reconstruction of the lipid metabolism for the microalga Monoraphidium neglectum from its genome sequence reveals characteristics suitable for biofuel production.</title>
        <authorList>
            <person name="Bogen C."/>
            <person name="Al-Dilaimi A."/>
            <person name="Albersmeier A."/>
            <person name="Wichmann J."/>
            <person name="Grundmann M."/>
            <person name="Rupp O."/>
            <person name="Lauersen K.J."/>
            <person name="Blifernez-Klassen O."/>
            <person name="Kalinowski J."/>
            <person name="Goesmann A."/>
            <person name="Mussgnug J.H."/>
            <person name="Kruse O."/>
        </authorList>
    </citation>
    <scope>NUCLEOTIDE SEQUENCE [LARGE SCALE GENOMIC DNA]</scope>
    <source>
        <strain evidence="8 9">SAG 48.87</strain>
    </source>
</reference>
<dbReference type="OrthoDB" id="196786at2759"/>
<protein>
    <recommendedName>
        <fullName evidence="10">Major facilitator superfamily (MFS) profile domain-containing protein</fullName>
    </recommendedName>
</protein>
<dbReference type="RefSeq" id="XP_013892781.1">
    <property type="nucleotide sequence ID" value="XM_014037327.1"/>
</dbReference>
<keyword evidence="3 7" id="KW-0812">Transmembrane</keyword>
<evidence type="ECO:0000256" key="2">
    <source>
        <dbReference type="ARBA" id="ARBA00022448"/>
    </source>
</evidence>
<keyword evidence="5 7" id="KW-0472">Membrane</keyword>
<keyword evidence="4 7" id="KW-1133">Transmembrane helix</keyword>
<evidence type="ECO:0000313" key="8">
    <source>
        <dbReference type="EMBL" id="KIY93761.1"/>
    </source>
</evidence>
<evidence type="ECO:0000256" key="5">
    <source>
        <dbReference type="ARBA" id="ARBA00023136"/>
    </source>
</evidence>
<dbReference type="GO" id="GO:0016020">
    <property type="term" value="C:membrane"/>
    <property type="evidence" value="ECO:0007669"/>
    <property type="project" value="UniProtKB-SubCell"/>
</dbReference>
<feature type="transmembrane region" description="Helical" evidence="7">
    <location>
        <begin position="153"/>
        <end position="181"/>
    </location>
</feature>
<dbReference type="SUPFAM" id="SSF103473">
    <property type="entry name" value="MFS general substrate transporter"/>
    <property type="match status" value="1"/>
</dbReference>
<feature type="transmembrane region" description="Helical" evidence="7">
    <location>
        <begin position="96"/>
        <end position="113"/>
    </location>
</feature>
<dbReference type="Gene3D" id="1.20.1250.20">
    <property type="entry name" value="MFS general substrate transporter like domains"/>
    <property type="match status" value="1"/>
</dbReference>
<evidence type="ECO:0000256" key="1">
    <source>
        <dbReference type="ARBA" id="ARBA00004141"/>
    </source>
</evidence>
<dbReference type="PANTHER" id="PTHR43791">
    <property type="entry name" value="PERMEASE-RELATED"/>
    <property type="match status" value="1"/>
</dbReference>